<gene>
    <name evidence="1" type="ORF">RP75_04400</name>
</gene>
<dbReference type="EMBL" id="JWIT01000003">
    <property type="protein sequence ID" value="KJF74373.1"/>
    <property type="molecule type" value="Genomic_DNA"/>
</dbReference>
<evidence type="ECO:0000313" key="1">
    <source>
        <dbReference type="EMBL" id="KJF74373.1"/>
    </source>
</evidence>
<dbReference type="PROSITE" id="PS51257">
    <property type="entry name" value="PROKAR_LIPOPROTEIN"/>
    <property type="match status" value="1"/>
</dbReference>
<organism evidence="1 2">
    <name type="scientific">Agrobacterium arsenijevicii</name>
    <dbReference type="NCBI Taxonomy" id="1585697"/>
    <lineage>
        <taxon>Bacteria</taxon>
        <taxon>Pseudomonadati</taxon>
        <taxon>Pseudomonadota</taxon>
        <taxon>Alphaproteobacteria</taxon>
        <taxon>Hyphomicrobiales</taxon>
        <taxon>Rhizobiaceae</taxon>
        <taxon>Rhizobium/Agrobacterium group</taxon>
        <taxon>Agrobacterium</taxon>
    </lineage>
</organism>
<keyword evidence="2" id="KW-1185">Reference proteome</keyword>
<name>A0ABR5DBD6_9HYPH</name>
<sequence length="100" mass="11630">MVRLRLVGNPAAVGACEKNHQQDDEYDRIDRRNEAYIVHDNFLLFPSHLILQQKGRFIYLRVKFRIAATAHRCGLELFVFLLCRNAKINLPTFAILLCCL</sequence>
<reference evidence="1 2" key="1">
    <citation type="submission" date="2014-12" db="EMBL/GenBank/DDBJ databases">
        <authorList>
            <person name="Kuzmanovic N."/>
            <person name="Pulawska J."/>
            <person name="Obradovic A."/>
        </authorList>
    </citation>
    <scope>NUCLEOTIDE SEQUENCE [LARGE SCALE GENOMIC DNA]</scope>
    <source>
        <strain evidence="1 2">KFB 330</strain>
    </source>
</reference>
<comment type="caution">
    <text evidence="1">The sequence shown here is derived from an EMBL/GenBank/DDBJ whole genome shotgun (WGS) entry which is preliminary data.</text>
</comment>
<dbReference type="Proteomes" id="UP000032564">
    <property type="component" value="Unassembled WGS sequence"/>
</dbReference>
<evidence type="ECO:0000313" key="2">
    <source>
        <dbReference type="Proteomes" id="UP000032564"/>
    </source>
</evidence>
<accession>A0ABR5DBD6</accession>
<protein>
    <submittedName>
        <fullName evidence="1">Uncharacterized protein</fullName>
    </submittedName>
</protein>
<proteinExistence type="predicted"/>